<dbReference type="InterPro" id="IPR002872">
    <property type="entry name" value="Proline_DH_dom"/>
</dbReference>
<evidence type="ECO:0000259" key="2">
    <source>
        <dbReference type="Pfam" id="PF01619"/>
    </source>
</evidence>
<keyword evidence="4" id="KW-1185">Reference proteome</keyword>
<sequence>MNPVPNVSFEDTAIAFADKSDAELYKTYLLFAAMNNNSLVKMGGGLMKKALSWNLPVKFLIKKSIFEQFCGGETIQECKPTIQKLGASGIGTILDYSVEGESNEESFDHTVQEIISTVEMAANSTHIPFSVFKVTGVADPALLAKAQTDQELTPTEKAAYARARARVKAICQRAYERGVRVFIDAEESWLQETIDQLCFEMMELYNQERPIVYNTYQLYRHDRLDVIKRDYENAVKRGYYLGGKLVRGAYMEKEARVAQEKGYRNPINPSKQATDDLYNEALKFCLEHIDRIAICAGTHNEDSCYLLMQLMAQHHLAPQDERIYFAQLLGMSDNLSYNLAHAGYKVAKYVPYGPVEAVMPYLLRRADENTAIAGQSSREFSLVKKEMERRKHRRA</sequence>
<gene>
    <name evidence="3" type="ORF">FHS90_000349</name>
</gene>
<name>A0A839G9K8_9BACT</name>
<evidence type="ECO:0000256" key="1">
    <source>
        <dbReference type="ARBA" id="ARBA00023002"/>
    </source>
</evidence>
<dbReference type="GO" id="GO:0004657">
    <property type="term" value="F:proline dehydrogenase activity"/>
    <property type="evidence" value="ECO:0007669"/>
    <property type="project" value="InterPro"/>
</dbReference>
<dbReference type="PANTHER" id="PTHR13914:SF0">
    <property type="entry name" value="PROLINE DEHYDROGENASE 1, MITOCHONDRIAL"/>
    <property type="match status" value="1"/>
</dbReference>
<dbReference type="GO" id="GO:0071949">
    <property type="term" value="F:FAD binding"/>
    <property type="evidence" value="ECO:0007669"/>
    <property type="project" value="TreeGrafter"/>
</dbReference>
<dbReference type="AlphaFoldDB" id="A0A839G9K8"/>
<dbReference type="SUPFAM" id="SSF51730">
    <property type="entry name" value="FAD-linked oxidoreductase"/>
    <property type="match status" value="1"/>
</dbReference>
<dbReference type="GO" id="GO:0010133">
    <property type="term" value="P:L-proline catabolic process to L-glutamate"/>
    <property type="evidence" value="ECO:0007669"/>
    <property type="project" value="TreeGrafter"/>
</dbReference>
<dbReference type="RefSeq" id="WP_182511322.1">
    <property type="nucleotide sequence ID" value="NZ_JACJIQ010000001.1"/>
</dbReference>
<protein>
    <submittedName>
        <fullName evidence="3">Proline dehydrogenase</fullName>
        <ecNumber evidence="3">1.5.-.-</ecNumber>
    </submittedName>
</protein>
<dbReference type="EC" id="1.5.-.-" evidence="3"/>
<evidence type="ECO:0000313" key="3">
    <source>
        <dbReference type="EMBL" id="MBA9075652.1"/>
    </source>
</evidence>
<proteinExistence type="predicted"/>
<accession>A0A839G9K8</accession>
<keyword evidence="1 3" id="KW-0560">Oxidoreductase</keyword>
<dbReference type="Gene3D" id="3.20.20.220">
    <property type="match status" value="1"/>
</dbReference>
<evidence type="ECO:0000313" key="4">
    <source>
        <dbReference type="Proteomes" id="UP000563094"/>
    </source>
</evidence>
<reference evidence="3 4" key="1">
    <citation type="submission" date="2020-08" db="EMBL/GenBank/DDBJ databases">
        <title>Genomic Encyclopedia of Type Strains, Phase IV (KMG-IV): sequencing the most valuable type-strain genomes for metagenomic binning, comparative biology and taxonomic classification.</title>
        <authorList>
            <person name="Goeker M."/>
        </authorList>
    </citation>
    <scope>NUCLEOTIDE SEQUENCE [LARGE SCALE GENOMIC DNA]</scope>
    <source>
        <strain evidence="3 4">DSM 29854</strain>
    </source>
</reference>
<feature type="domain" description="Proline dehydrogenase" evidence="2">
    <location>
        <begin position="79"/>
        <end position="377"/>
    </location>
</feature>
<organism evidence="3 4">
    <name type="scientific">Rufibacter quisquiliarum</name>
    <dbReference type="NCBI Taxonomy" id="1549639"/>
    <lineage>
        <taxon>Bacteria</taxon>
        <taxon>Pseudomonadati</taxon>
        <taxon>Bacteroidota</taxon>
        <taxon>Cytophagia</taxon>
        <taxon>Cytophagales</taxon>
        <taxon>Hymenobacteraceae</taxon>
        <taxon>Rufibacter</taxon>
    </lineage>
</organism>
<dbReference type="Proteomes" id="UP000563094">
    <property type="component" value="Unassembled WGS sequence"/>
</dbReference>
<dbReference type="Pfam" id="PF01619">
    <property type="entry name" value="Pro_dh"/>
    <property type="match status" value="1"/>
</dbReference>
<dbReference type="PANTHER" id="PTHR13914">
    <property type="entry name" value="PROLINE OXIDASE"/>
    <property type="match status" value="1"/>
</dbReference>
<dbReference type="InterPro" id="IPR015659">
    <property type="entry name" value="Proline_oxidase"/>
</dbReference>
<comment type="caution">
    <text evidence="3">The sequence shown here is derived from an EMBL/GenBank/DDBJ whole genome shotgun (WGS) entry which is preliminary data.</text>
</comment>
<dbReference type="InterPro" id="IPR029041">
    <property type="entry name" value="FAD-linked_oxidoreductase-like"/>
</dbReference>
<dbReference type="EMBL" id="JACJIQ010000001">
    <property type="protein sequence ID" value="MBA9075652.1"/>
    <property type="molecule type" value="Genomic_DNA"/>
</dbReference>